<evidence type="ECO:0000313" key="20">
    <source>
        <dbReference type="Proteomes" id="UP001151760"/>
    </source>
</evidence>
<comment type="similarity">
    <text evidence="16">Belongs to the TRAFAC class TrmE-Era-EngA-EngB-Septin-like GTPase superfamily. AIG1/Toc34/Toc159-like paraseptin GTPase family. TOC159 subfamily.</text>
</comment>
<feature type="compositionally biased region" description="Pro residues" evidence="17">
    <location>
        <begin position="141"/>
        <end position="150"/>
    </location>
</feature>
<comment type="caution">
    <text evidence="19">The sequence shown here is derived from an EMBL/GenBank/DDBJ whole genome shotgun (WGS) entry which is preliminary data.</text>
</comment>
<sequence>MTGFLSRLVTKICHVLTTRMTTVEDDEVVPRRNAGRTFKVADQPHEDVNGKDALVTDDKDDDSVKQNDKEMKISHFSESVADSSEIREQKDEDKPFNKEPESRPVIGVSLSTAKCVAPTPTPTPVPNPKDDPKPKETPTPNSRPNPPPTLRPFLAPVPTRPAGLGRGAPLLEPARRVAQSQANRNVSPPQNQVIDEPTNSEDEENDETREKLQMIRVKFLRLARRLGQTHNVVVAQILYRLGLVEQLRGRTGGRVAAFSFERASAMAEQLEAAGQEPLEFSCTIMVLGKTGVGKSATINSIFDEVKFRTDAFQLGTKKVQDVVGTVQGIKVRVIDTPGLLPFWADQRKNQKILQSVKKFIQKSPPDIVLYLDRLDMLSRDDMPILRTITDIFGQSIWFNAIVVLTHAASAPPEGPNGTATSYDMFVTQRSHVVQQAIRQAAGDMRLMNPVSLVENHSACRTNQNGQRVLPNAARLATWKAVCSQKSNTTFTLHSVNSFGDDNDDALDDDIDESSDEETSEYDEFPPFKRLTNAHVSKLSKEEKKSYYDELEYREKLFMKKQLKEEKKRRKMMKKMAEAAKIFPTELTDNNVEEDSNAAATVPVAVQDMTLPASFDADNHTHRYRVLDSANQWLIRPVLDPHGWDHDVGYEGINVEHLLALKEKIPVSYSLRSETRFISYRKNKASAGLSATYFGDTLTGGVKFEDKLMINKRGELVVAEGAVIARGDVAYGGSLEATLRDKDFPLCRFLSTIGYGLAWRSCTWVECSVPDSYWILVSCIWHHYLEIEESYVVYAAGLQPVDVQHGNAERTSSFVVLISLLKPLDPSSTIYEVDLDRILQSIHVYLQELGIEEIRRRVGVRGTAIKGQLSMVPIDMEPQPIILAYIDVNLQTLAAARMLTPTGPTSQ</sequence>
<evidence type="ECO:0000256" key="5">
    <source>
        <dbReference type="ARBA" id="ARBA00022692"/>
    </source>
</evidence>
<keyword evidence="7" id="KW-0547">Nucleotide-binding</keyword>
<dbReference type="InterPro" id="IPR024283">
    <property type="entry name" value="TOC159_MAD"/>
</dbReference>
<evidence type="ECO:0000256" key="11">
    <source>
        <dbReference type="ARBA" id="ARBA00022927"/>
    </source>
</evidence>
<evidence type="ECO:0000313" key="19">
    <source>
        <dbReference type="EMBL" id="GJT08714.1"/>
    </source>
</evidence>
<feature type="compositionally biased region" description="Acidic residues" evidence="17">
    <location>
        <begin position="500"/>
        <end position="523"/>
    </location>
</feature>
<feature type="compositionally biased region" description="Basic and acidic residues" evidence="17">
    <location>
        <begin position="42"/>
        <end position="75"/>
    </location>
</feature>
<dbReference type="PANTHER" id="PTHR10903">
    <property type="entry name" value="GTPASE, IMAP FAMILY MEMBER-RELATED"/>
    <property type="match status" value="1"/>
</dbReference>
<keyword evidence="12" id="KW-1133">Transmembrane helix</keyword>
<organism evidence="19 20">
    <name type="scientific">Tanacetum coccineum</name>
    <dbReference type="NCBI Taxonomy" id="301880"/>
    <lineage>
        <taxon>Eukaryota</taxon>
        <taxon>Viridiplantae</taxon>
        <taxon>Streptophyta</taxon>
        <taxon>Embryophyta</taxon>
        <taxon>Tracheophyta</taxon>
        <taxon>Spermatophyta</taxon>
        <taxon>Magnoliopsida</taxon>
        <taxon>eudicotyledons</taxon>
        <taxon>Gunneridae</taxon>
        <taxon>Pentapetalae</taxon>
        <taxon>asterids</taxon>
        <taxon>campanulids</taxon>
        <taxon>Asterales</taxon>
        <taxon>Asteraceae</taxon>
        <taxon>Asteroideae</taxon>
        <taxon>Anthemideae</taxon>
        <taxon>Anthemidinae</taxon>
        <taxon>Tanacetum</taxon>
    </lineage>
</organism>
<keyword evidence="10" id="KW-0460">Magnesium</keyword>
<gene>
    <name evidence="19" type="ORF">Tco_0843176</name>
</gene>
<evidence type="ECO:0000256" key="2">
    <source>
        <dbReference type="ARBA" id="ARBA00022448"/>
    </source>
</evidence>
<evidence type="ECO:0000256" key="6">
    <source>
        <dbReference type="ARBA" id="ARBA00022723"/>
    </source>
</evidence>
<evidence type="ECO:0000256" key="15">
    <source>
        <dbReference type="ARBA" id="ARBA00023766"/>
    </source>
</evidence>
<keyword evidence="14" id="KW-0472">Membrane</keyword>
<protein>
    <submittedName>
        <fullName evidence="19">Translocase of chloroplast 120, chloroplastic-like protein</fullName>
    </submittedName>
</protein>
<evidence type="ECO:0000256" key="3">
    <source>
        <dbReference type="ARBA" id="ARBA00022528"/>
    </source>
</evidence>
<keyword evidence="6" id="KW-0479">Metal-binding</keyword>
<evidence type="ECO:0000256" key="9">
    <source>
        <dbReference type="ARBA" id="ARBA00022805"/>
    </source>
</evidence>
<dbReference type="CDD" id="cd01853">
    <property type="entry name" value="Toc34_like"/>
    <property type="match status" value="1"/>
</dbReference>
<evidence type="ECO:0000256" key="10">
    <source>
        <dbReference type="ARBA" id="ARBA00022842"/>
    </source>
</evidence>
<accession>A0ABQ5B5P1</accession>
<evidence type="ECO:0000256" key="7">
    <source>
        <dbReference type="ARBA" id="ARBA00022741"/>
    </source>
</evidence>
<evidence type="ECO:0000256" key="14">
    <source>
        <dbReference type="ARBA" id="ARBA00023136"/>
    </source>
</evidence>
<keyword evidence="4" id="KW-0934">Plastid</keyword>
<comment type="cofactor">
    <cofactor evidence="1">
        <name>Mg(2+)</name>
        <dbReference type="ChEBI" id="CHEBI:18420"/>
    </cofactor>
</comment>
<dbReference type="SUPFAM" id="SSF52540">
    <property type="entry name" value="P-loop containing nucleoside triphosphate hydrolases"/>
    <property type="match status" value="1"/>
</dbReference>
<keyword evidence="13" id="KW-0342">GTP-binding</keyword>
<feature type="compositionally biased region" description="Acidic residues" evidence="17">
    <location>
        <begin position="198"/>
        <end position="207"/>
    </location>
</feature>
<evidence type="ECO:0000259" key="18">
    <source>
        <dbReference type="PROSITE" id="PS51720"/>
    </source>
</evidence>
<dbReference type="PANTHER" id="PTHR10903:SF135">
    <property type="entry name" value="TRANSLOCASE OF CHLOROPLAST 120, CHLOROPLASTIC-RELATED"/>
    <property type="match status" value="1"/>
</dbReference>
<dbReference type="Gene3D" id="3.40.50.300">
    <property type="entry name" value="P-loop containing nucleotide triphosphate hydrolases"/>
    <property type="match status" value="1"/>
</dbReference>
<feature type="compositionally biased region" description="Basic and acidic residues" evidence="17">
    <location>
        <begin position="84"/>
        <end position="102"/>
    </location>
</feature>
<dbReference type="InterPro" id="IPR006703">
    <property type="entry name" value="G_AIG1"/>
</dbReference>
<feature type="region of interest" description="Disordered" evidence="17">
    <location>
        <begin position="495"/>
        <end position="526"/>
    </location>
</feature>
<evidence type="ECO:0000256" key="1">
    <source>
        <dbReference type="ARBA" id="ARBA00001946"/>
    </source>
</evidence>
<keyword evidence="8" id="KW-0378">Hydrolase</keyword>
<comment type="subcellular location">
    <subcellularLocation>
        <location evidence="15">Plastid</location>
        <location evidence="15">Chloroplast outer membrane</location>
        <topology evidence="15">Single-pass membrane protein</topology>
    </subcellularLocation>
</comment>
<reference evidence="19" key="2">
    <citation type="submission" date="2022-01" db="EMBL/GenBank/DDBJ databases">
        <authorList>
            <person name="Yamashiro T."/>
            <person name="Shiraishi A."/>
            <person name="Satake H."/>
            <person name="Nakayama K."/>
        </authorList>
    </citation>
    <scope>NUCLEOTIDE SEQUENCE</scope>
</reference>
<reference evidence="19" key="1">
    <citation type="journal article" date="2022" name="Int. J. Mol. Sci.">
        <title>Draft Genome of Tanacetum Coccineum: Genomic Comparison of Closely Related Tanacetum-Family Plants.</title>
        <authorList>
            <person name="Yamashiro T."/>
            <person name="Shiraishi A."/>
            <person name="Nakayama K."/>
            <person name="Satake H."/>
        </authorList>
    </citation>
    <scope>NUCLEOTIDE SEQUENCE</scope>
</reference>
<feature type="compositionally biased region" description="Polar residues" evidence="17">
    <location>
        <begin position="178"/>
        <end position="193"/>
    </location>
</feature>
<evidence type="ECO:0000256" key="8">
    <source>
        <dbReference type="ARBA" id="ARBA00022801"/>
    </source>
</evidence>
<evidence type="ECO:0000256" key="4">
    <source>
        <dbReference type="ARBA" id="ARBA00022640"/>
    </source>
</evidence>
<dbReference type="EMBL" id="BQNB010012852">
    <property type="protein sequence ID" value="GJT08714.1"/>
    <property type="molecule type" value="Genomic_DNA"/>
</dbReference>
<keyword evidence="2" id="KW-0813">Transport</keyword>
<evidence type="ECO:0000256" key="17">
    <source>
        <dbReference type="SAM" id="MobiDB-lite"/>
    </source>
</evidence>
<dbReference type="Proteomes" id="UP001151760">
    <property type="component" value="Unassembled WGS sequence"/>
</dbReference>
<feature type="domain" description="AIG1-type G" evidence="18">
    <location>
        <begin position="279"/>
        <end position="499"/>
    </location>
</feature>
<dbReference type="Pfam" id="PF11886">
    <property type="entry name" value="TOC159_MAD"/>
    <property type="match status" value="1"/>
</dbReference>
<dbReference type="InterPro" id="IPR045058">
    <property type="entry name" value="GIMA/IAN/Toc"/>
</dbReference>
<keyword evidence="9" id="KW-1002">Plastid outer membrane</keyword>
<name>A0ABQ5B5P1_9ASTR</name>
<dbReference type="InterPro" id="IPR027417">
    <property type="entry name" value="P-loop_NTPase"/>
</dbReference>
<keyword evidence="20" id="KW-1185">Reference proteome</keyword>
<evidence type="ECO:0000256" key="16">
    <source>
        <dbReference type="ARBA" id="ARBA00023775"/>
    </source>
</evidence>
<evidence type="ECO:0000256" key="13">
    <source>
        <dbReference type="ARBA" id="ARBA00023134"/>
    </source>
</evidence>
<dbReference type="PROSITE" id="PS51720">
    <property type="entry name" value="G_AIG1"/>
    <property type="match status" value="1"/>
</dbReference>
<keyword evidence="11" id="KW-0653">Protein transport</keyword>
<keyword evidence="5" id="KW-0812">Transmembrane</keyword>
<keyword evidence="3" id="KW-0150">Chloroplast</keyword>
<evidence type="ECO:0000256" key="12">
    <source>
        <dbReference type="ARBA" id="ARBA00022989"/>
    </source>
</evidence>
<proteinExistence type="inferred from homology"/>
<feature type="region of interest" description="Disordered" evidence="17">
    <location>
        <begin position="41"/>
        <end position="208"/>
    </location>
</feature>
<dbReference type="Pfam" id="PF04548">
    <property type="entry name" value="AIG1"/>
    <property type="match status" value="1"/>
</dbReference>